<proteinExistence type="predicted"/>
<dbReference type="PANTHER" id="PTHR32347:SF23">
    <property type="entry name" value="BLL5650 PROTEIN"/>
    <property type="match status" value="1"/>
</dbReference>
<evidence type="ECO:0000313" key="5">
    <source>
        <dbReference type="EMBL" id="OHA26976.1"/>
    </source>
</evidence>
<dbReference type="Gene3D" id="1.10.287.470">
    <property type="entry name" value="Helix hairpin bin"/>
    <property type="match status" value="2"/>
</dbReference>
<feature type="domain" description="CzcB-like C-terminal circularly permuted SH3-like" evidence="4">
    <location>
        <begin position="465"/>
        <end position="517"/>
    </location>
</feature>
<keyword evidence="2" id="KW-0175">Coiled coil</keyword>
<evidence type="ECO:0000313" key="6">
    <source>
        <dbReference type="Proteomes" id="UP000177565"/>
    </source>
</evidence>
<dbReference type="Pfam" id="PF25975">
    <property type="entry name" value="CzcB_C"/>
    <property type="match status" value="1"/>
</dbReference>
<protein>
    <recommendedName>
        <fullName evidence="4">CzcB-like C-terminal circularly permuted SH3-like domain-containing protein</fullName>
    </recommendedName>
</protein>
<organism evidence="5 6">
    <name type="scientific">Candidatus Taylorbacteria bacterium RIFCSPHIGHO2_02_FULL_46_13</name>
    <dbReference type="NCBI Taxonomy" id="1802312"/>
    <lineage>
        <taxon>Bacteria</taxon>
        <taxon>Candidatus Tayloriibacteriota</taxon>
    </lineage>
</organism>
<gene>
    <name evidence="5" type="ORF">A3C06_04380</name>
</gene>
<dbReference type="Gene3D" id="2.40.420.20">
    <property type="match status" value="1"/>
</dbReference>
<dbReference type="InterPro" id="IPR058649">
    <property type="entry name" value="CzcB_C"/>
</dbReference>
<evidence type="ECO:0000256" key="1">
    <source>
        <dbReference type="ARBA" id="ARBA00004196"/>
    </source>
</evidence>
<comment type="caution">
    <text evidence="5">The sequence shown here is derived from an EMBL/GenBank/DDBJ whole genome shotgun (WGS) entry which is preliminary data.</text>
</comment>
<name>A0A1G2MSW7_9BACT</name>
<dbReference type="Gene3D" id="2.40.30.170">
    <property type="match status" value="1"/>
</dbReference>
<dbReference type="PANTHER" id="PTHR32347">
    <property type="entry name" value="EFFLUX SYSTEM COMPONENT YKNX-RELATED"/>
    <property type="match status" value="1"/>
</dbReference>
<evidence type="ECO:0000256" key="2">
    <source>
        <dbReference type="ARBA" id="ARBA00023054"/>
    </source>
</evidence>
<dbReference type="STRING" id="1802312.A3C06_04380"/>
<dbReference type="Gene3D" id="2.40.50.100">
    <property type="match status" value="2"/>
</dbReference>
<keyword evidence="3" id="KW-0472">Membrane</keyword>
<dbReference type="PRINTS" id="PR01490">
    <property type="entry name" value="RTXTOXIND"/>
</dbReference>
<evidence type="ECO:0000259" key="4">
    <source>
        <dbReference type="Pfam" id="PF25975"/>
    </source>
</evidence>
<evidence type="ECO:0000256" key="3">
    <source>
        <dbReference type="SAM" id="Phobius"/>
    </source>
</evidence>
<sequence>MKRLLTKKIFYIPATVLVLLVLYVSFKPKPAEYSFITVERGTIVSEVSITGNVKPIVSVELSFERSGRVASVPVKVGDIVAAGQTLLSLDATDSVLNLRQAEATLAADRAALAQLVRGTRSEDIAVLQSKETAARAALDDAKKSLVDKLRDAYTKADDAVRNSADKFFDNGRSPSAQVNIAVNDVQLKLNLNRDRVSLESLLVVWQQSAASLTIITTIASAPESNLTVATSETRANLTAVASFLDELSLAVNALTSAQGITQTTIDTYRAGISASRTAINTALSNVSSGVDAYHSAVYSLDLANKNLAVGLSGSAPEEIQAVEAKVLGDEANIDSMRHAVAVSSIRSPFGGMVTTQDGKIGQVVSANVPVVSVIGNSGFQIEANVPEADIAKLSVGNTATVTLDAYGSDTLFGALISKIDPAETLIDNVATYQVTFNFLAMDSRIRSGLTANIDVLSGEKVNVLVIPIRAVRDVSGSKVVRVKQGDTIIDRPVVLGLRGSNGEVEIVSGLTQGVSVAIPLK</sequence>
<keyword evidence="3" id="KW-0812">Transmembrane</keyword>
<feature type="transmembrane region" description="Helical" evidence="3">
    <location>
        <begin position="9"/>
        <end position="26"/>
    </location>
</feature>
<dbReference type="SUPFAM" id="SSF111369">
    <property type="entry name" value="HlyD-like secretion proteins"/>
    <property type="match status" value="1"/>
</dbReference>
<dbReference type="GO" id="GO:0030313">
    <property type="term" value="C:cell envelope"/>
    <property type="evidence" value="ECO:0007669"/>
    <property type="project" value="UniProtKB-SubCell"/>
</dbReference>
<dbReference type="EMBL" id="MHRQ01000013">
    <property type="protein sequence ID" value="OHA26976.1"/>
    <property type="molecule type" value="Genomic_DNA"/>
</dbReference>
<accession>A0A1G2MSW7</accession>
<comment type="subcellular location">
    <subcellularLocation>
        <location evidence="1">Cell envelope</location>
    </subcellularLocation>
</comment>
<keyword evidence="3" id="KW-1133">Transmembrane helix</keyword>
<reference evidence="5 6" key="1">
    <citation type="journal article" date="2016" name="Nat. Commun.">
        <title>Thousands of microbial genomes shed light on interconnected biogeochemical processes in an aquifer system.</title>
        <authorList>
            <person name="Anantharaman K."/>
            <person name="Brown C.T."/>
            <person name="Hug L.A."/>
            <person name="Sharon I."/>
            <person name="Castelle C.J."/>
            <person name="Probst A.J."/>
            <person name="Thomas B.C."/>
            <person name="Singh A."/>
            <person name="Wilkins M.J."/>
            <person name="Karaoz U."/>
            <person name="Brodie E.L."/>
            <person name="Williams K.H."/>
            <person name="Hubbard S.S."/>
            <person name="Banfield J.F."/>
        </authorList>
    </citation>
    <scope>NUCLEOTIDE SEQUENCE [LARGE SCALE GENOMIC DNA]</scope>
</reference>
<dbReference type="InterPro" id="IPR050465">
    <property type="entry name" value="UPF0194_transport"/>
</dbReference>
<dbReference type="Proteomes" id="UP000177565">
    <property type="component" value="Unassembled WGS sequence"/>
</dbReference>
<dbReference type="AlphaFoldDB" id="A0A1G2MSW7"/>